<feature type="domain" description="SET" evidence="2">
    <location>
        <begin position="25"/>
        <end position="278"/>
    </location>
</feature>
<dbReference type="CDD" id="cd10527">
    <property type="entry name" value="SET_LSMT"/>
    <property type="match status" value="1"/>
</dbReference>
<gene>
    <name evidence="3" type="ORF">BSAL_14130</name>
</gene>
<dbReference type="Pfam" id="PF00856">
    <property type="entry name" value="SET"/>
    <property type="match status" value="1"/>
</dbReference>
<accession>A0A0S4J9V9</accession>
<dbReference type="Gene3D" id="3.90.1410.10">
    <property type="entry name" value="set domain protein methyltransferase, domain 1"/>
    <property type="match status" value="1"/>
</dbReference>
<dbReference type="AlphaFoldDB" id="A0A0S4J9V9"/>
<evidence type="ECO:0000256" key="1">
    <source>
        <dbReference type="SAM" id="MobiDB-lite"/>
    </source>
</evidence>
<dbReference type="InterPro" id="IPR001214">
    <property type="entry name" value="SET_dom"/>
</dbReference>
<evidence type="ECO:0000313" key="4">
    <source>
        <dbReference type="Proteomes" id="UP000051952"/>
    </source>
</evidence>
<dbReference type="OrthoDB" id="341421at2759"/>
<dbReference type="InterPro" id="IPR046341">
    <property type="entry name" value="SET_dom_sf"/>
</dbReference>
<dbReference type="SUPFAM" id="SSF82199">
    <property type="entry name" value="SET domain"/>
    <property type="match status" value="1"/>
</dbReference>
<dbReference type="VEuPathDB" id="TriTrypDB:BSAL_14130"/>
<dbReference type="Proteomes" id="UP000051952">
    <property type="component" value="Unassembled WGS sequence"/>
</dbReference>
<proteinExistence type="predicted"/>
<organism evidence="3 4">
    <name type="scientific">Bodo saltans</name>
    <name type="common">Flagellated protozoan</name>
    <dbReference type="NCBI Taxonomy" id="75058"/>
    <lineage>
        <taxon>Eukaryota</taxon>
        <taxon>Discoba</taxon>
        <taxon>Euglenozoa</taxon>
        <taxon>Kinetoplastea</taxon>
        <taxon>Metakinetoplastina</taxon>
        <taxon>Eubodonida</taxon>
        <taxon>Bodonidae</taxon>
        <taxon>Bodo</taxon>
    </lineage>
</organism>
<dbReference type="PANTHER" id="PTHR13271:SF133">
    <property type="entry name" value="SET DOMAIN-CONTAINING PROTEIN"/>
    <property type="match status" value="1"/>
</dbReference>
<evidence type="ECO:0000313" key="3">
    <source>
        <dbReference type="EMBL" id="CUG88197.1"/>
    </source>
</evidence>
<name>A0A0S4J9V9_BODSA</name>
<dbReference type="OMA" id="FAVEFQF"/>
<reference evidence="4" key="1">
    <citation type="submission" date="2015-09" db="EMBL/GenBank/DDBJ databases">
        <authorList>
            <consortium name="Pathogen Informatics"/>
        </authorList>
    </citation>
    <scope>NUCLEOTIDE SEQUENCE [LARGE SCALE GENOMIC DNA]</scope>
    <source>
        <strain evidence="4">Lake Konstanz</strain>
    </source>
</reference>
<feature type="region of interest" description="Disordered" evidence="1">
    <location>
        <begin position="374"/>
        <end position="393"/>
    </location>
</feature>
<dbReference type="EMBL" id="CYKH01001624">
    <property type="protein sequence ID" value="CUG88197.1"/>
    <property type="molecule type" value="Genomic_DNA"/>
</dbReference>
<feature type="compositionally biased region" description="Polar residues" evidence="1">
    <location>
        <begin position="378"/>
        <end position="393"/>
    </location>
</feature>
<dbReference type="GO" id="GO:0016279">
    <property type="term" value="F:protein-lysine N-methyltransferase activity"/>
    <property type="evidence" value="ECO:0007669"/>
    <property type="project" value="TreeGrafter"/>
</dbReference>
<dbReference type="InterPro" id="IPR050600">
    <property type="entry name" value="SETD3_SETD6_MTase"/>
</dbReference>
<protein>
    <recommendedName>
        <fullName evidence="2">SET domain-containing protein</fullName>
    </recommendedName>
</protein>
<sequence>MTSYLGVEPDHKKFALWAKKRDIFLNPDVAFLVPTKRMGLGVYALKPLKKGSTIISCPLASAISPYEKNVETSTSPSASAIAAAIPQSKSSSGGGSSGTLHNSVLVDNTLRVCLRLMSELSRPKSTMRPWLECCPRMPTHLFGLSQEVLERIDLHSAAQCTQWSNVGQQFTEINADALWERAQRIIAEYPDIWPADICTAELFAECLTQILSRNFHREEVPGQEGPYLLPGVDFVNHSFTQTNAEFTMHGGGRAHNLSFDVMALRDIAKGEQVYYNYGPISEARFFLEFQFLNEIGGNPHDALRFSWNALESLARATLDSNLDVLAPAPSAAAKAVTISSSSLASRIKKLQRLSLWNDEGLFVTAAAPVNPDDEAATAASSNETDPSEGTTSASVRTYKGFSSDLWNAVYLLTSIDDRAFEDIENTLSRHWECSKSVVKSPVVRNMKVLIGLRAGALSAALQKIEQALGDATFMATLAQPRHDAIRMLAQAHKREERILQTIVAALA</sequence>
<keyword evidence="4" id="KW-1185">Reference proteome</keyword>
<evidence type="ECO:0000259" key="2">
    <source>
        <dbReference type="PROSITE" id="PS50280"/>
    </source>
</evidence>
<dbReference type="PANTHER" id="PTHR13271">
    <property type="entry name" value="UNCHARACTERIZED PUTATIVE METHYLTRANSFERASE"/>
    <property type="match status" value="1"/>
</dbReference>
<dbReference type="PROSITE" id="PS50280">
    <property type="entry name" value="SET"/>
    <property type="match status" value="1"/>
</dbReference>